<protein>
    <submittedName>
        <fullName evidence="5">DUF4352 domain-containing protein</fullName>
    </submittedName>
</protein>
<keyword evidence="1" id="KW-0732">Signal</keyword>
<comment type="caution">
    <text evidence="5">The sequence shown here is derived from an EMBL/GenBank/DDBJ whole genome shotgun (WGS) entry which is preliminary data.</text>
</comment>
<evidence type="ECO:0000259" key="4">
    <source>
        <dbReference type="Pfam" id="PF11611"/>
    </source>
</evidence>
<dbReference type="InterPro" id="IPR029050">
    <property type="entry name" value="Immunoprotect_excell_Ig-like"/>
</dbReference>
<feature type="domain" description="DUF4352" evidence="4">
    <location>
        <begin position="74"/>
        <end position="187"/>
    </location>
</feature>
<gene>
    <name evidence="5" type="ORF">ABUK86_04625</name>
</gene>
<feature type="region of interest" description="Disordered" evidence="2">
    <location>
        <begin position="1"/>
        <end position="26"/>
    </location>
</feature>
<accession>A0ABV1ZQS9</accession>
<dbReference type="Proteomes" id="UP001432401">
    <property type="component" value="Unassembled WGS sequence"/>
</dbReference>
<proteinExistence type="predicted"/>
<dbReference type="EMBL" id="JBEQNB010000002">
    <property type="protein sequence ID" value="MES0833046.1"/>
    <property type="molecule type" value="Genomic_DNA"/>
</dbReference>
<evidence type="ECO:0000313" key="6">
    <source>
        <dbReference type="Proteomes" id="UP001432401"/>
    </source>
</evidence>
<keyword evidence="3" id="KW-1133">Transmembrane helix</keyword>
<feature type="region of interest" description="Disordered" evidence="2">
    <location>
        <begin position="59"/>
        <end position="79"/>
    </location>
</feature>
<sequence length="198" mass="20194">MYEQPPGGPQYPQQPPPGQPPPPQKRKAWPWVLLGCGGAALLVIILGVACTVSLFAGGSGGEPADDAGEAESVGMGEPGTVGQWEVTVNGIETAATYGDEFSQETAQGEYAIVDLTVENTGTEATTFDSSAISLVDSEGNTHSSSGSLTADSLFLEQINPGNEVSGTAAVDVPEGTGITEVEVTDTLSTEGPLVVQVD</sequence>
<dbReference type="Pfam" id="PF11611">
    <property type="entry name" value="DUF4352"/>
    <property type="match status" value="1"/>
</dbReference>
<organism evidence="5 6">
    <name type="scientific">Nocardiopsis tropica</name>
    <dbReference type="NCBI Taxonomy" id="109330"/>
    <lineage>
        <taxon>Bacteria</taxon>
        <taxon>Bacillati</taxon>
        <taxon>Actinomycetota</taxon>
        <taxon>Actinomycetes</taxon>
        <taxon>Streptosporangiales</taxon>
        <taxon>Nocardiopsidaceae</taxon>
        <taxon>Nocardiopsis</taxon>
    </lineage>
</organism>
<feature type="transmembrane region" description="Helical" evidence="3">
    <location>
        <begin position="31"/>
        <end position="56"/>
    </location>
</feature>
<name>A0ABV1ZQS9_9ACTN</name>
<dbReference type="InterPro" id="IPR029051">
    <property type="entry name" value="DUF4352"/>
</dbReference>
<evidence type="ECO:0000313" key="5">
    <source>
        <dbReference type="EMBL" id="MES0833046.1"/>
    </source>
</evidence>
<evidence type="ECO:0000256" key="3">
    <source>
        <dbReference type="SAM" id="Phobius"/>
    </source>
</evidence>
<keyword evidence="3" id="KW-0812">Transmembrane</keyword>
<keyword evidence="3" id="KW-0472">Membrane</keyword>
<evidence type="ECO:0000256" key="2">
    <source>
        <dbReference type="SAM" id="MobiDB-lite"/>
    </source>
</evidence>
<reference evidence="5 6" key="1">
    <citation type="submission" date="2024-06" db="EMBL/GenBank/DDBJ databases">
        <authorList>
            <person name="Bataeva Y.V."/>
            <person name="Grigorian L.N."/>
            <person name="Solomentsev V.I."/>
        </authorList>
    </citation>
    <scope>NUCLEOTIDE SEQUENCE [LARGE SCALE GENOMIC DNA]</scope>
    <source>
        <strain evidence="6">SCPM-O-B-12605 (RCAM04882)</strain>
    </source>
</reference>
<keyword evidence="6" id="KW-1185">Reference proteome</keyword>
<dbReference type="RefSeq" id="WP_352982690.1">
    <property type="nucleotide sequence ID" value="NZ_JBEQNA010000001.1"/>
</dbReference>
<evidence type="ECO:0000256" key="1">
    <source>
        <dbReference type="ARBA" id="ARBA00022729"/>
    </source>
</evidence>
<feature type="compositionally biased region" description="Pro residues" evidence="2">
    <location>
        <begin position="1"/>
        <end position="23"/>
    </location>
</feature>
<dbReference type="Gene3D" id="2.60.40.1240">
    <property type="match status" value="1"/>
</dbReference>